<accession>A0AAN9RUJ0</accession>
<feature type="domain" description="DYW" evidence="2">
    <location>
        <begin position="81"/>
        <end position="128"/>
    </location>
</feature>
<dbReference type="Pfam" id="PF14432">
    <property type="entry name" value="DYW_deaminase"/>
    <property type="match status" value="1"/>
</dbReference>
<evidence type="ECO:0000256" key="1">
    <source>
        <dbReference type="ARBA" id="ARBA00006643"/>
    </source>
</evidence>
<evidence type="ECO:0000313" key="4">
    <source>
        <dbReference type="Proteomes" id="UP001386955"/>
    </source>
</evidence>
<evidence type="ECO:0000313" key="3">
    <source>
        <dbReference type="EMBL" id="KAK7383450.1"/>
    </source>
</evidence>
<comment type="similarity">
    <text evidence="1">Belongs to the PPR family. PCMP-H subfamily.</text>
</comment>
<sequence length="188" mass="21820">MNFGDCCFGDHGMEVVSLFDDMVEQGVEHNDKKTKVRVIVDVKGMRKVLGSTMVEMNREIHEFVAWDKSHNQYKEIYEMVEEMRSEIKRAGHREKLAIAFALLSTPLGNPIRIVKNLHVCEDCHSTTNSYLRPTVTCRPLTMTRLGNRACITQPSTNGYKEEPRRLWARLKWPNTESRTCRYDNGLRK</sequence>
<reference evidence="3 4" key="1">
    <citation type="submission" date="2024-01" db="EMBL/GenBank/DDBJ databases">
        <title>The genomes of 5 underutilized Papilionoideae crops provide insights into root nodulation and disease resistanc.</title>
        <authorList>
            <person name="Jiang F."/>
        </authorList>
    </citation>
    <scope>NUCLEOTIDE SEQUENCE [LARGE SCALE GENOMIC DNA]</scope>
    <source>
        <strain evidence="3">DUOXIRENSHENG_FW03</strain>
        <tissue evidence="3">Leaves</tissue>
    </source>
</reference>
<dbReference type="Proteomes" id="UP001386955">
    <property type="component" value="Unassembled WGS sequence"/>
</dbReference>
<name>A0AAN9RUJ0_PSOTE</name>
<dbReference type="AlphaFoldDB" id="A0AAN9RUJ0"/>
<keyword evidence="4" id="KW-1185">Reference proteome</keyword>
<protein>
    <recommendedName>
        <fullName evidence="2">DYW domain-containing protein</fullName>
    </recommendedName>
</protein>
<gene>
    <name evidence="3" type="ORF">VNO78_29129</name>
</gene>
<proteinExistence type="inferred from homology"/>
<organism evidence="3 4">
    <name type="scientific">Psophocarpus tetragonolobus</name>
    <name type="common">Winged bean</name>
    <name type="synonym">Dolichos tetragonolobus</name>
    <dbReference type="NCBI Taxonomy" id="3891"/>
    <lineage>
        <taxon>Eukaryota</taxon>
        <taxon>Viridiplantae</taxon>
        <taxon>Streptophyta</taxon>
        <taxon>Embryophyta</taxon>
        <taxon>Tracheophyta</taxon>
        <taxon>Spermatophyta</taxon>
        <taxon>Magnoliopsida</taxon>
        <taxon>eudicotyledons</taxon>
        <taxon>Gunneridae</taxon>
        <taxon>Pentapetalae</taxon>
        <taxon>rosids</taxon>
        <taxon>fabids</taxon>
        <taxon>Fabales</taxon>
        <taxon>Fabaceae</taxon>
        <taxon>Papilionoideae</taxon>
        <taxon>50 kb inversion clade</taxon>
        <taxon>NPAAA clade</taxon>
        <taxon>indigoferoid/millettioid clade</taxon>
        <taxon>Phaseoleae</taxon>
        <taxon>Psophocarpus</taxon>
    </lineage>
</organism>
<dbReference type="EMBL" id="JAYMYS010000008">
    <property type="protein sequence ID" value="KAK7383450.1"/>
    <property type="molecule type" value="Genomic_DNA"/>
</dbReference>
<dbReference type="InterPro" id="IPR032867">
    <property type="entry name" value="DYW_dom"/>
</dbReference>
<evidence type="ECO:0000259" key="2">
    <source>
        <dbReference type="Pfam" id="PF14432"/>
    </source>
</evidence>
<dbReference type="GO" id="GO:0008270">
    <property type="term" value="F:zinc ion binding"/>
    <property type="evidence" value="ECO:0007669"/>
    <property type="project" value="InterPro"/>
</dbReference>
<comment type="caution">
    <text evidence="3">The sequence shown here is derived from an EMBL/GenBank/DDBJ whole genome shotgun (WGS) entry which is preliminary data.</text>
</comment>